<keyword evidence="1" id="KW-1133">Transmembrane helix</keyword>
<organism evidence="2 3">
    <name type="scientific">Oesophagostomum dentatum</name>
    <name type="common">Nodular worm</name>
    <dbReference type="NCBI Taxonomy" id="61180"/>
    <lineage>
        <taxon>Eukaryota</taxon>
        <taxon>Metazoa</taxon>
        <taxon>Ecdysozoa</taxon>
        <taxon>Nematoda</taxon>
        <taxon>Chromadorea</taxon>
        <taxon>Rhabditida</taxon>
        <taxon>Rhabditina</taxon>
        <taxon>Rhabditomorpha</taxon>
        <taxon>Strongyloidea</taxon>
        <taxon>Strongylidae</taxon>
        <taxon>Oesophagostomum</taxon>
    </lineage>
</organism>
<gene>
    <name evidence="2" type="ORF">OESDEN_18985</name>
</gene>
<proteinExistence type="predicted"/>
<evidence type="ECO:0000313" key="3">
    <source>
        <dbReference type="Proteomes" id="UP000053660"/>
    </source>
</evidence>
<dbReference type="PANTHER" id="PTHR21357:SF4">
    <property type="entry name" value="FAM172 FAMILY PROTEIN HOMOLOG CG10038"/>
    <property type="match status" value="1"/>
</dbReference>
<dbReference type="PANTHER" id="PTHR21357">
    <property type="entry name" value="FAM172 FAMILY PROTEIN HOMOLOG CG10038"/>
    <property type="match status" value="1"/>
</dbReference>
<dbReference type="SUPFAM" id="SSF53474">
    <property type="entry name" value="alpha/beta-Hydrolases"/>
    <property type="match status" value="1"/>
</dbReference>
<dbReference type="EMBL" id="KN591143">
    <property type="protein sequence ID" value="KHJ81329.1"/>
    <property type="molecule type" value="Genomic_DNA"/>
</dbReference>
<dbReference type="OrthoDB" id="421951at2759"/>
<evidence type="ECO:0000256" key="1">
    <source>
        <dbReference type="SAM" id="Phobius"/>
    </source>
</evidence>
<sequence>MLTETTFAYVKCLIKDGADCCSCGFLNVENIEKFRKQELYRLILNESLDVGSQIPYIRRALANDWGVIVCNTNTDQEIHDYARRHLCAVYDQLLKDSSGQRIFVVAHSRGGVDIAHALPYFQNETRFEVVCLTDSLDFELPRCSSTENSAGGTVFINWKANSELQKAALVEEDLLGLYPRIQQVYAGCYHVLIRFVRALISFTFTFYVIFLELRIPF</sequence>
<feature type="transmembrane region" description="Helical" evidence="1">
    <location>
        <begin position="191"/>
        <end position="211"/>
    </location>
</feature>
<protein>
    <recommendedName>
        <fullName evidence="4">GPI inositol-deacylase</fullName>
    </recommendedName>
</protein>
<keyword evidence="1" id="KW-0472">Membrane</keyword>
<dbReference type="AlphaFoldDB" id="A0A0B1S8Q7"/>
<dbReference type="InterPro" id="IPR048263">
    <property type="entry name" value="Arb2"/>
</dbReference>
<dbReference type="GO" id="GO:0005634">
    <property type="term" value="C:nucleus"/>
    <property type="evidence" value="ECO:0007669"/>
    <property type="project" value="TreeGrafter"/>
</dbReference>
<name>A0A0B1S8Q7_OESDE</name>
<evidence type="ECO:0000313" key="2">
    <source>
        <dbReference type="EMBL" id="KHJ81329.1"/>
    </source>
</evidence>
<keyword evidence="1" id="KW-0812">Transmembrane</keyword>
<dbReference type="GO" id="GO:0035197">
    <property type="term" value="F:siRNA binding"/>
    <property type="evidence" value="ECO:0007669"/>
    <property type="project" value="TreeGrafter"/>
</dbReference>
<dbReference type="GO" id="GO:0031048">
    <property type="term" value="P:regulatory ncRNA-mediated heterochromatin formation"/>
    <property type="evidence" value="ECO:0007669"/>
    <property type="project" value="TreeGrafter"/>
</dbReference>
<reference evidence="2 3" key="1">
    <citation type="submission" date="2014-03" db="EMBL/GenBank/DDBJ databases">
        <title>Draft genome of the hookworm Oesophagostomum dentatum.</title>
        <authorList>
            <person name="Mitreva M."/>
        </authorList>
    </citation>
    <scope>NUCLEOTIDE SEQUENCE [LARGE SCALE GENOMIC DNA]</scope>
    <source>
        <strain evidence="2 3">OD-Hann</strain>
    </source>
</reference>
<dbReference type="InterPro" id="IPR029058">
    <property type="entry name" value="AB_hydrolase_fold"/>
</dbReference>
<dbReference type="Proteomes" id="UP000053660">
    <property type="component" value="Unassembled WGS sequence"/>
</dbReference>
<evidence type="ECO:0008006" key="4">
    <source>
        <dbReference type="Google" id="ProtNLM"/>
    </source>
</evidence>
<keyword evidence="3" id="KW-1185">Reference proteome</keyword>
<accession>A0A0B1S8Q7</accession>